<reference evidence="2 3" key="1">
    <citation type="submission" date="2016-03" db="EMBL/GenBank/DDBJ databases">
        <title>How can Kluyveromyces marxianus grow so fast - potential evolutionary course in Saccharomyces Complex revealed by comparative genomics.</title>
        <authorList>
            <person name="Mo W."/>
            <person name="Lu W."/>
            <person name="Yang X."/>
            <person name="Qi J."/>
            <person name="Lv H."/>
        </authorList>
    </citation>
    <scope>NUCLEOTIDE SEQUENCE [LARGE SCALE GENOMIC DNA]</scope>
    <source>
        <strain evidence="2 3">FIM1</strain>
    </source>
</reference>
<evidence type="ECO:0000313" key="3">
    <source>
        <dbReference type="Proteomes" id="UP000422736"/>
    </source>
</evidence>
<protein>
    <submittedName>
        <fullName evidence="2">Uncharacterized protein</fullName>
    </submittedName>
</protein>
<accession>A0ABX6EWW7</accession>
<reference evidence="2 3" key="2">
    <citation type="submission" date="2019-11" db="EMBL/GenBank/DDBJ databases">
        <authorList>
            <person name="Lu H."/>
        </authorList>
    </citation>
    <scope>NUCLEOTIDE SEQUENCE [LARGE SCALE GENOMIC DNA]</scope>
    <source>
        <strain evidence="2 3">FIM1</strain>
    </source>
</reference>
<feature type="region of interest" description="Disordered" evidence="1">
    <location>
        <begin position="196"/>
        <end position="248"/>
    </location>
</feature>
<organism evidence="2 3">
    <name type="scientific">Kluyveromyces marxianus</name>
    <name type="common">Yeast</name>
    <name type="synonym">Candida kefyr</name>
    <dbReference type="NCBI Taxonomy" id="4911"/>
    <lineage>
        <taxon>Eukaryota</taxon>
        <taxon>Fungi</taxon>
        <taxon>Dikarya</taxon>
        <taxon>Ascomycota</taxon>
        <taxon>Saccharomycotina</taxon>
        <taxon>Saccharomycetes</taxon>
        <taxon>Saccharomycetales</taxon>
        <taxon>Saccharomycetaceae</taxon>
        <taxon>Kluyveromyces</taxon>
    </lineage>
</organism>
<sequence>MGEANSTRISWVDQLQINFDELFESFVGLIKTPNEKIVEQIPDIDPRLINAICTTSCGSIGAISPENINWSTIIEVLLLKTKVMDPVMMVVLFLFASLLLYEGYKILKWVFRWVTGLAKTVPEPFIPETPVSVCETLSDTESIPTLKPPVHFPEEQRALLQFQRKSLEPTVFRYGFDYANSIPNIYLPDESTEELVRSSLGESHSPSPCPSPSPLPRHTLNKDECKNTKKLNFKSPKSESTNSFINSSFSGKATPPAKLSMNLPFQLAMSPSKASVQTTEVSNEQAKAEPFQF</sequence>
<evidence type="ECO:0000256" key="1">
    <source>
        <dbReference type="SAM" id="MobiDB-lite"/>
    </source>
</evidence>
<evidence type="ECO:0000313" key="2">
    <source>
        <dbReference type="EMBL" id="QGN16257.1"/>
    </source>
</evidence>
<dbReference type="EMBL" id="CP015057">
    <property type="protein sequence ID" value="QGN16257.1"/>
    <property type="molecule type" value="Genomic_DNA"/>
</dbReference>
<name>A0ABX6EWW7_KLUMA</name>
<dbReference type="Proteomes" id="UP000422736">
    <property type="component" value="Chromosome 4"/>
</dbReference>
<feature type="compositionally biased region" description="Polar residues" evidence="1">
    <location>
        <begin position="238"/>
        <end position="248"/>
    </location>
</feature>
<gene>
    <name evidence="2" type="ORF">FIM1_2962</name>
</gene>
<keyword evidence="3" id="KW-1185">Reference proteome</keyword>
<proteinExistence type="predicted"/>